<dbReference type="PROSITE" id="PS50222">
    <property type="entry name" value="EF_HAND_2"/>
    <property type="match status" value="2"/>
</dbReference>
<accession>K1QLV8</accession>
<dbReference type="InterPro" id="IPR011992">
    <property type="entry name" value="EF-hand-dom_pair"/>
</dbReference>
<dbReference type="InterPro" id="IPR031946">
    <property type="entry name" value="KIAA1045_Zf_RING"/>
</dbReference>
<evidence type="ECO:0000313" key="5">
    <source>
        <dbReference type="EMBL" id="EKC29810.1"/>
    </source>
</evidence>
<dbReference type="InterPro" id="IPR002048">
    <property type="entry name" value="EF_hand_dom"/>
</dbReference>
<evidence type="ECO:0008006" key="6">
    <source>
        <dbReference type="Google" id="ProtNLM"/>
    </source>
</evidence>
<reference evidence="5" key="1">
    <citation type="journal article" date="2012" name="Nature">
        <title>The oyster genome reveals stress adaptation and complexity of shell formation.</title>
        <authorList>
            <person name="Zhang G."/>
            <person name="Fang X."/>
            <person name="Guo X."/>
            <person name="Li L."/>
            <person name="Luo R."/>
            <person name="Xu F."/>
            <person name="Yang P."/>
            <person name="Zhang L."/>
            <person name="Wang X."/>
            <person name="Qi H."/>
            <person name="Xiong Z."/>
            <person name="Que H."/>
            <person name="Xie Y."/>
            <person name="Holland P.W."/>
            <person name="Paps J."/>
            <person name="Zhu Y."/>
            <person name="Wu F."/>
            <person name="Chen Y."/>
            <person name="Wang J."/>
            <person name="Peng C."/>
            <person name="Meng J."/>
            <person name="Yang L."/>
            <person name="Liu J."/>
            <person name="Wen B."/>
            <person name="Zhang N."/>
            <person name="Huang Z."/>
            <person name="Zhu Q."/>
            <person name="Feng Y."/>
            <person name="Mount A."/>
            <person name="Hedgecock D."/>
            <person name="Xu Z."/>
            <person name="Liu Y."/>
            <person name="Domazet-Loso T."/>
            <person name="Du Y."/>
            <person name="Sun X."/>
            <person name="Zhang S."/>
            <person name="Liu B."/>
            <person name="Cheng P."/>
            <person name="Jiang X."/>
            <person name="Li J."/>
            <person name="Fan D."/>
            <person name="Wang W."/>
            <person name="Fu W."/>
            <person name="Wang T."/>
            <person name="Wang B."/>
            <person name="Zhang J."/>
            <person name="Peng Z."/>
            <person name="Li Y."/>
            <person name="Li N."/>
            <person name="Wang J."/>
            <person name="Chen M."/>
            <person name="He Y."/>
            <person name="Tan F."/>
            <person name="Song X."/>
            <person name="Zheng Q."/>
            <person name="Huang R."/>
            <person name="Yang H."/>
            <person name="Du X."/>
            <person name="Chen L."/>
            <person name="Yang M."/>
            <person name="Gaffney P.M."/>
            <person name="Wang S."/>
            <person name="Luo L."/>
            <person name="She Z."/>
            <person name="Ming Y."/>
            <person name="Huang W."/>
            <person name="Zhang S."/>
            <person name="Huang B."/>
            <person name="Zhang Y."/>
            <person name="Qu T."/>
            <person name="Ni P."/>
            <person name="Miao G."/>
            <person name="Wang J."/>
            <person name="Wang Q."/>
            <person name="Steinberg C.E."/>
            <person name="Wang H."/>
            <person name="Li N."/>
            <person name="Qian L."/>
            <person name="Zhang G."/>
            <person name="Li Y."/>
            <person name="Yang H."/>
            <person name="Liu X."/>
            <person name="Wang J."/>
            <person name="Yin Y."/>
            <person name="Wang J."/>
        </authorList>
    </citation>
    <scope>NUCLEOTIDE SEQUENCE [LARGE SCALE GENOMIC DNA]</scope>
    <source>
        <strain evidence="5">05x7-T-G4-1.051#20</strain>
    </source>
</reference>
<dbReference type="GO" id="GO:0008270">
    <property type="term" value="F:zinc ion binding"/>
    <property type="evidence" value="ECO:0007669"/>
    <property type="project" value="UniProtKB-KW"/>
</dbReference>
<dbReference type="PROSITE" id="PS50016">
    <property type="entry name" value="ZF_PHD_2"/>
    <property type="match status" value="1"/>
</dbReference>
<dbReference type="Pfam" id="PF16744">
    <property type="entry name" value="zf-RING_15"/>
    <property type="match status" value="1"/>
</dbReference>
<dbReference type="EMBL" id="JH817999">
    <property type="protein sequence ID" value="EKC29810.1"/>
    <property type="molecule type" value="Genomic_DNA"/>
</dbReference>
<dbReference type="InterPro" id="IPR019787">
    <property type="entry name" value="Znf_PHD-finger"/>
</dbReference>
<dbReference type="Gene3D" id="3.30.40.10">
    <property type="entry name" value="Zinc/RING finger domain, C3HC4 (zinc finger)"/>
    <property type="match status" value="1"/>
</dbReference>
<dbReference type="SMART" id="SM00054">
    <property type="entry name" value="EFh"/>
    <property type="match status" value="3"/>
</dbReference>
<dbReference type="GO" id="GO:0005509">
    <property type="term" value="F:calcium ion binding"/>
    <property type="evidence" value="ECO:0007669"/>
    <property type="project" value="InterPro"/>
</dbReference>
<dbReference type="InterPro" id="IPR013083">
    <property type="entry name" value="Znf_RING/FYVE/PHD"/>
</dbReference>
<dbReference type="SUPFAM" id="SSF47473">
    <property type="entry name" value="EF-hand"/>
    <property type="match status" value="1"/>
</dbReference>
<evidence type="ECO:0000256" key="3">
    <source>
        <dbReference type="ARBA" id="ARBA00022833"/>
    </source>
</evidence>
<keyword evidence="3" id="KW-0862">Zinc</keyword>
<dbReference type="Pfam" id="PF13833">
    <property type="entry name" value="EF-hand_8"/>
    <property type="match status" value="1"/>
</dbReference>
<dbReference type="CDD" id="cd15489">
    <property type="entry name" value="PHD_SF"/>
    <property type="match status" value="1"/>
</dbReference>
<keyword evidence="2" id="KW-0863">Zinc-finger</keyword>
<proteinExistence type="predicted"/>
<dbReference type="Gene3D" id="1.10.238.10">
    <property type="entry name" value="EF-hand"/>
    <property type="match status" value="1"/>
</dbReference>
<evidence type="ECO:0000256" key="2">
    <source>
        <dbReference type="ARBA" id="ARBA00022771"/>
    </source>
</evidence>
<protein>
    <recommendedName>
        <fullName evidence="6">PHD finger protein 24</fullName>
    </recommendedName>
</protein>
<dbReference type="PROSITE" id="PS00018">
    <property type="entry name" value="EF_HAND_1"/>
    <property type="match status" value="1"/>
</dbReference>
<organism evidence="5">
    <name type="scientific">Magallana gigas</name>
    <name type="common">Pacific oyster</name>
    <name type="synonym">Crassostrea gigas</name>
    <dbReference type="NCBI Taxonomy" id="29159"/>
    <lineage>
        <taxon>Eukaryota</taxon>
        <taxon>Metazoa</taxon>
        <taxon>Spiralia</taxon>
        <taxon>Lophotrochozoa</taxon>
        <taxon>Mollusca</taxon>
        <taxon>Bivalvia</taxon>
        <taxon>Autobranchia</taxon>
        <taxon>Pteriomorphia</taxon>
        <taxon>Ostreida</taxon>
        <taxon>Ostreoidea</taxon>
        <taxon>Ostreidae</taxon>
        <taxon>Magallana</taxon>
    </lineage>
</organism>
<name>K1QLV8_MAGGI</name>
<dbReference type="InterPro" id="IPR011011">
    <property type="entry name" value="Znf_FYVE_PHD"/>
</dbReference>
<dbReference type="InterPro" id="IPR018247">
    <property type="entry name" value="EF_Hand_1_Ca_BS"/>
</dbReference>
<dbReference type="SUPFAM" id="SSF57903">
    <property type="entry name" value="FYVE/PHD zinc finger"/>
    <property type="match status" value="1"/>
</dbReference>
<sequence length="315" mass="36879">MDKTGQKWHKFLPRAALVGSLLKHCKDHLQIRQELREFMNEMKKDSQKTQEDLKDEDSVVREWYIRRKSNAASVGLTHRDLLMRHQENEVCHICRKEFEACEEQYPCRICDKVFHKDCVLSLKELHPSHLTAIKRANTSVGWSCPECDDLSLLLKEKDLQSIIDTFDEEINPKGGQITFEEFIEYKKKQYGRHVTEDERKQFDLEFRLVDTDGSGTIDWWEFLNFQAKTKIASREQAELVHLLTEKEVMMAKIAFSRLDINNDGSITEHEARKVFDEYFSRLNISDGRKNTGSETYAKHALERAMSLDVKEMGSV</sequence>
<dbReference type="HOGENOM" id="CLU_984315_0_0_1"/>
<dbReference type="InParanoid" id="K1QLV8"/>
<dbReference type="Pfam" id="PF13202">
    <property type="entry name" value="EF-hand_5"/>
    <property type="match status" value="1"/>
</dbReference>
<keyword evidence="1" id="KW-0479">Metal-binding</keyword>
<dbReference type="AlphaFoldDB" id="K1QLV8"/>
<gene>
    <name evidence="5" type="ORF">CGI_10007789</name>
</gene>
<keyword evidence="4" id="KW-0106">Calcium</keyword>
<evidence type="ECO:0000256" key="1">
    <source>
        <dbReference type="ARBA" id="ARBA00022723"/>
    </source>
</evidence>
<evidence type="ECO:0000256" key="4">
    <source>
        <dbReference type="ARBA" id="ARBA00022837"/>
    </source>
</evidence>